<dbReference type="Pfam" id="PF03161">
    <property type="entry name" value="LAGLIDADG_2"/>
    <property type="match status" value="1"/>
</dbReference>
<sequence length="309" mass="37108">MEKNWLNTSASFKAKVIGKLLGDGCITMQEGRKPRFQFTHVSRDYSWSNYCYLQLLEFLPLSPPKYKKNIDHRLQQGYSLSYYVQSRTADMITYLRLKWYPVNKKKIPFDLISKYFDEQSLAWWYMDDGHLKLEGNKPRKIILSTESFNKSENSWLIDFLKEKYNLHFYLDKQNRIILYDQFQIYYFLHLVTPYLHGSMHRKFLKSCEYRFHIPNKRTTIYLPTSIALKYPTKEINGALYELDKLINIYKRGKFYKRNFFLFNENNEMPTKGYQIILESDNLSRLCFMKGVTGLTFSKLAEISFKTTLY</sequence>
<name>A0A495A3Z6_9BACI</name>
<reference evidence="2 3" key="1">
    <citation type="journal article" date="2016" name="Int. J. Syst. Evol. Microbiol.">
        <title>Oceanobacillus halophilus sp. nov., a novel moderately halophilic bacterium from a hypersaline lake.</title>
        <authorList>
            <person name="Amoozegar M.A."/>
            <person name="Bagheri M."/>
            <person name="Makhdoumi A."/>
            <person name="Nikou M.M."/>
            <person name="Fazeli S.A.S."/>
            <person name="Schumann P."/>
            <person name="Sproer C."/>
            <person name="Sanchez-Porro C."/>
            <person name="Ventosa A."/>
        </authorList>
    </citation>
    <scope>NUCLEOTIDE SEQUENCE [LARGE SCALE GENOMIC DNA]</scope>
    <source>
        <strain evidence="2 3">DSM 23996</strain>
    </source>
</reference>
<proteinExistence type="predicted"/>
<keyword evidence="2" id="KW-0540">Nuclease</keyword>
<dbReference type="EMBL" id="RBZP01000004">
    <property type="protein sequence ID" value="RKQ34247.1"/>
    <property type="molecule type" value="Genomic_DNA"/>
</dbReference>
<dbReference type="InterPro" id="IPR027434">
    <property type="entry name" value="Homing_endonucl"/>
</dbReference>
<dbReference type="Gene3D" id="3.10.28.10">
    <property type="entry name" value="Homing endonucleases"/>
    <property type="match status" value="2"/>
</dbReference>
<keyword evidence="3" id="KW-1185">Reference proteome</keyword>
<evidence type="ECO:0000313" key="3">
    <source>
        <dbReference type="Proteomes" id="UP000269301"/>
    </source>
</evidence>
<comment type="caution">
    <text evidence="2">The sequence shown here is derived from an EMBL/GenBank/DDBJ whole genome shotgun (WGS) entry which is preliminary data.</text>
</comment>
<dbReference type="InterPro" id="IPR004860">
    <property type="entry name" value="LAGLIDADG_dom"/>
</dbReference>
<keyword evidence="2" id="KW-0255">Endonuclease</keyword>
<dbReference type="Proteomes" id="UP000269301">
    <property type="component" value="Unassembled WGS sequence"/>
</dbReference>
<protein>
    <submittedName>
        <fullName evidence="2">Endonuclease</fullName>
    </submittedName>
</protein>
<dbReference type="OrthoDB" id="2351986at2"/>
<organism evidence="2 3">
    <name type="scientific">Oceanobacillus halophilus</name>
    <dbReference type="NCBI Taxonomy" id="930130"/>
    <lineage>
        <taxon>Bacteria</taxon>
        <taxon>Bacillati</taxon>
        <taxon>Bacillota</taxon>
        <taxon>Bacilli</taxon>
        <taxon>Bacillales</taxon>
        <taxon>Bacillaceae</taxon>
        <taxon>Oceanobacillus</taxon>
    </lineage>
</organism>
<dbReference type="SUPFAM" id="SSF55608">
    <property type="entry name" value="Homing endonucleases"/>
    <property type="match status" value="1"/>
</dbReference>
<dbReference type="GO" id="GO:0004519">
    <property type="term" value="F:endonuclease activity"/>
    <property type="evidence" value="ECO:0007669"/>
    <property type="project" value="UniProtKB-KW"/>
</dbReference>
<feature type="domain" description="Homing endonuclease LAGLIDADG" evidence="1">
    <location>
        <begin position="16"/>
        <end position="176"/>
    </location>
</feature>
<dbReference type="RefSeq" id="WP_121203810.1">
    <property type="nucleotide sequence ID" value="NZ_RBZP01000004.1"/>
</dbReference>
<evidence type="ECO:0000259" key="1">
    <source>
        <dbReference type="Pfam" id="PF03161"/>
    </source>
</evidence>
<gene>
    <name evidence="2" type="ORF">D8M06_07625</name>
</gene>
<dbReference type="AlphaFoldDB" id="A0A495A3Z6"/>
<accession>A0A495A3Z6</accession>
<keyword evidence="2" id="KW-0378">Hydrolase</keyword>
<evidence type="ECO:0000313" key="2">
    <source>
        <dbReference type="EMBL" id="RKQ34247.1"/>
    </source>
</evidence>